<dbReference type="Pfam" id="PF19484">
    <property type="entry name" value="DUF6020"/>
    <property type="match status" value="1"/>
</dbReference>
<feature type="transmembrane region" description="Helical" evidence="1">
    <location>
        <begin position="264"/>
        <end position="281"/>
    </location>
</feature>
<dbReference type="EMBL" id="CP071732">
    <property type="protein sequence ID" value="QTB90061.1"/>
    <property type="molecule type" value="Genomic_DNA"/>
</dbReference>
<feature type="transmembrane region" description="Helical" evidence="1">
    <location>
        <begin position="191"/>
        <end position="212"/>
    </location>
</feature>
<feature type="transmembrane region" description="Helical" evidence="1">
    <location>
        <begin position="87"/>
        <end position="106"/>
    </location>
</feature>
<organism evidence="2 3">
    <name type="scientific">Bifidobacterium saguini</name>
    <dbReference type="NCBI Taxonomy" id="762210"/>
    <lineage>
        <taxon>Bacteria</taxon>
        <taxon>Bacillati</taxon>
        <taxon>Actinomycetota</taxon>
        <taxon>Actinomycetes</taxon>
        <taxon>Bifidobacteriales</taxon>
        <taxon>Bifidobacteriaceae</taxon>
        <taxon>Bifidobacterium</taxon>
    </lineage>
</organism>
<accession>A0ABX7SAV0</accession>
<evidence type="ECO:0000313" key="2">
    <source>
        <dbReference type="EMBL" id="QTB90061.1"/>
    </source>
</evidence>
<feature type="transmembrane region" description="Helical" evidence="1">
    <location>
        <begin position="158"/>
        <end position="179"/>
    </location>
</feature>
<feature type="transmembrane region" description="Helical" evidence="1">
    <location>
        <begin position="309"/>
        <end position="329"/>
    </location>
</feature>
<dbReference type="Proteomes" id="UP000663729">
    <property type="component" value="Chromosome"/>
</dbReference>
<feature type="transmembrane region" description="Helical" evidence="1">
    <location>
        <begin position="45"/>
        <end position="66"/>
    </location>
</feature>
<feature type="transmembrane region" description="Helical" evidence="1">
    <location>
        <begin position="544"/>
        <end position="561"/>
    </location>
</feature>
<dbReference type="RefSeq" id="WP_033889943.1">
    <property type="nucleotide sequence ID" value="NZ_CP071732.1"/>
</dbReference>
<feature type="transmembrane region" description="Helical" evidence="1">
    <location>
        <begin position="486"/>
        <end position="508"/>
    </location>
</feature>
<keyword evidence="1" id="KW-0812">Transmembrane</keyword>
<keyword evidence="1" id="KW-1133">Transmembrane helix</keyword>
<keyword evidence="1" id="KW-0472">Membrane</keyword>
<feature type="transmembrane region" description="Helical" evidence="1">
    <location>
        <begin position="218"/>
        <end position="234"/>
    </location>
</feature>
<reference evidence="2 3" key="1">
    <citation type="submission" date="2021-03" db="EMBL/GenBank/DDBJ databases">
        <title>Genome sequencing of Bifidobacterium saguini DSMZ 23967.</title>
        <authorList>
            <person name="Kim J."/>
        </authorList>
    </citation>
    <scope>NUCLEOTIDE SEQUENCE [LARGE SCALE GENOMIC DNA]</scope>
    <source>
        <strain evidence="2 3">DSMZ 23967</strain>
    </source>
</reference>
<gene>
    <name evidence="2" type="ORF">BSD967_06735</name>
</gene>
<name>A0ABX7SAV0_9BIFI</name>
<proteinExistence type="predicted"/>
<feature type="transmembrane region" description="Helical" evidence="1">
    <location>
        <begin position="515"/>
        <end position="532"/>
    </location>
</feature>
<evidence type="ECO:0000313" key="3">
    <source>
        <dbReference type="Proteomes" id="UP000663729"/>
    </source>
</evidence>
<protein>
    <recommendedName>
        <fullName evidence="4">Glycosyltransferase RgtA/B/C/D-like domain-containing protein</fullName>
    </recommendedName>
</protein>
<evidence type="ECO:0000256" key="1">
    <source>
        <dbReference type="SAM" id="Phobius"/>
    </source>
</evidence>
<sequence length="569" mass="64388">MNKVFARTQVMSALIFSAIGATVMTLCDAIDSNGYFQFSKKTVAHFIILLGLLATCYLACAFLMQNSLTNNKAKDSSVHHRTIWKTITIRSIIMLVCWLPWLIALYPANFLGDTLISIGWFTRTLDGTPSLSDHNPLATVVLFGSIAVLGKAIGQVGLAFFSFVLLESALCCFAFSFAITRAQYRFGLALWPTRIALAFYACCPMFPIWNTFLSKDVLFSPLFVIWFTLYAEIIHSRGASLTRQTTISFTAITIFACLSKQLGVYILLPSIFALLIWFFMISHNKLGKRLSPENNENLGNEKNKYFKKILVSFFISAVFLLGIMPHFVLPALQVKPTEHYETLSVPLQQTARYVHDYPHDVTPEEHKSIDKLLDYSDLAQRWKWYIADPVKYRIQEPTDAYPNWMKAYIAQGLRHPDSYLQSYVALESGFGKTTELIAQQLDSSFMTDYDGSNIPDAYISKGWAVSSGDIAQRIYNRIVRTPILNIAFKCAIYTLVIPLFFFFIATIVDRSKLSFMLLITIPVLLTEAGLWISPISIQVLGSRYTLPLIYIAPILIGYTLCMKYKSEQK</sequence>
<keyword evidence="3" id="KW-1185">Reference proteome</keyword>
<dbReference type="InterPro" id="IPR046062">
    <property type="entry name" value="DUF6020"/>
</dbReference>
<evidence type="ECO:0008006" key="4">
    <source>
        <dbReference type="Google" id="ProtNLM"/>
    </source>
</evidence>